<dbReference type="GO" id="GO:1990180">
    <property type="term" value="P:mitochondrial tRNA 3'-end processing"/>
    <property type="evidence" value="ECO:0007669"/>
    <property type="project" value="TreeGrafter"/>
</dbReference>
<dbReference type="InterPro" id="IPR047151">
    <property type="entry name" value="RNZ2-like"/>
</dbReference>
<dbReference type="InterPro" id="IPR036866">
    <property type="entry name" value="RibonucZ/Hydroxyglut_hydro"/>
</dbReference>
<dbReference type="GO" id="GO:0042781">
    <property type="term" value="F:3'-tRNA processing endoribonuclease activity"/>
    <property type="evidence" value="ECO:0007669"/>
    <property type="project" value="UniProtKB-EC"/>
</dbReference>
<keyword evidence="9" id="KW-0378">Hydrolase</keyword>
<keyword evidence="10" id="KW-0862">Zinc</keyword>
<evidence type="ECO:0000256" key="3">
    <source>
        <dbReference type="ARBA" id="ARBA00007823"/>
    </source>
</evidence>
<evidence type="ECO:0000256" key="8">
    <source>
        <dbReference type="ARBA" id="ARBA00022759"/>
    </source>
</evidence>
<protein>
    <recommendedName>
        <fullName evidence="4">ribonuclease Z</fullName>
        <ecNumber evidence="4">3.1.26.11</ecNumber>
    </recommendedName>
</protein>
<evidence type="ECO:0000256" key="2">
    <source>
        <dbReference type="ARBA" id="ARBA00001947"/>
    </source>
</evidence>
<dbReference type="EC" id="3.1.26.11" evidence="4"/>
<dbReference type="GO" id="GO:0005739">
    <property type="term" value="C:mitochondrion"/>
    <property type="evidence" value="ECO:0007669"/>
    <property type="project" value="TreeGrafter"/>
</dbReference>
<name>A0A392P036_9FABA</name>
<dbReference type="GO" id="GO:0046872">
    <property type="term" value="F:metal ion binding"/>
    <property type="evidence" value="ECO:0007669"/>
    <property type="project" value="UniProtKB-KW"/>
</dbReference>
<keyword evidence="8" id="KW-0255">Endonuclease</keyword>
<keyword evidence="6" id="KW-0540">Nuclease</keyword>
<evidence type="ECO:0000256" key="9">
    <source>
        <dbReference type="ARBA" id="ARBA00022801"/>
    </source>
</evidence>
<dbReference type="EMBL" id="LXQA010056823">
    <property type="protein sequence ID" value="MCI04880.1"/>
    <property type="molecule type" value="Genomic_DNA"/>
</dbReference>
<keyword evidence="7" id="KW-0479">Metal-binding</keyword>
<accession>A0A392P036</accession>
<evidence type="ECO:0000256" key="6">
    <source>
        <dbReference type="ARBA" id="ARBA00022722"/>
    </source>
</evidence>
<comment type="cofactor">
    <cofactor evidence="2">
        <name>Zn(2+)</name>
        <dbReference type="ChEBI" id="CHEBI:29105"/>
    </cofactor>
</comment>
<evidence type="ECO:0000256" key="10">
    <source>
        <dbReference type="ARBA" id="ARBA00022833"/>
    </source>
</evidence>
<reference evidence="11 12" key="1">
    <citation type="journal article" date="2018" name="Front. Plant Sci.">
        <title>Red Clover (Trifolium pratense) and Zigzag Clover (T. medium) - A Picture of Genomic Similarities and Differences.</title>
        <authorList>
            <person name="Dluhosova J."/>
            <person name="Istvanek J."/>
            <person name="Nedelnik J."/>
            <person name="Repkova J."/>
        </authorList>
    </citation>
    <scope>NUCLEOTIDE SEQUENCE [LARGE SCALE GENOMIC DNA]</scope>
    <source>
        <strain evidence="12">cv. 10/8</strain>
        <tissue evidence="11">Leaf</tissue>
    </source>
</reference>
<comment type="caution">
    <text evidence="11">The sequence shown here is derived from an EMBL/GenBank/DDBJ whole genome shotgun (WGS) entry which is preliminary data.</text>
</comment>
<sequence length="138" mass="15314">FTLRPYVNLGLDRSSIPTKVSSSEIIDELLSEIPEVVEAAQQVSQLWQDSSQTKEDPVPVADHQMVIEEPWLCEDGITPACLENIRRDDLEIVLLGTGSSQPSKYRNVTSIYINLFSKGGVLLDCGEGTLGQLKRRQV</sequence>
<evidence type="ECO:0000256" key="5">
    <source>
        <dbReference type="ARBA" id="ARBA00022694"/>
    </source>
</evidence>
<dbReference type="SUPFAM" id="SSF56281">
    <property type="entry name" value="Metallo-hydrolase/oxidoreductase"/>
    <property type="match status" value="1"/>
</dbReference>
<evidence type="ECO:0000313" key="11">
    <source>
        <dbReference type="EMBL" id="MCI04880.1"/>
    </source>
</evidence>
<evidence type="ECO:0000256" key="1">
    <source>
        <dbReference type="ARBA" id="ARBA00000402"/>
    </source>
</evidence>
<organism evidence="11 12">
    <name type="scientific">Trifolium medium</name>
    <dbReference type="NCBI Taxonomy" id="97028"/>
    <lineage>
        <taxon>Eukaryota</taxon>
        <taxon>Viridiplantae</taxon>
        <taxon>Streptophyta</taxon>
        <taxon>Embryophyta</taxon>
        <taxon>Tracheophyta</taxon>
        <taxon>Spermatophyta</taxon>
        <taxon>Magnoliopsida</taxon>
        <taxon>eudicotyledons</taxon>
        <taxon>Gunneridae</taxon>
        <taxon>Pentapetalae</taxon>
        <taxon>rosids</taxon>
        <taxon>fabids</taxon>
        <taxon>Fabales</taxon>
        <taxon>Fabaceae</taxon>
        <taxon>Papilionoideae</taxon>
        <taxon>50 kb inversion clade</taxon>
        <taxon>NPAAA clade</taxon>
        <taxon>Hologalegina</taxon>
        <taxon>IRL clade</taxon>
        <taxon>Trifolieae</taxon>
        <taxon>Trifolium</taxon>
    </lineage>
</organism>
<evidence type="ECO:0000256" key="7">
    <source>
        <dbReference type="ARBA" id="ARBA00022723"/>
    </source>
</evidence>
<evidence type="ECO:0000313" key="12">
    <source>
        <dbReference type="Proteomes" id="UP000265520"/>
    </source>
</evidence>
<comment type="catalytic activity">
    <reaction evidence="1">
        <text>Endonucleolytic cleavage of RNA, removing extra 3' nucleotides from tRNA precursor, generating 3' termini of tRNAs. A 3'-hydroxy group is left at the tRNA terminus and a 5'-phosphoryl group is left at the trailer molecule.</text>
        <dbReference type="EC" id="3.1.26.11"/>
    </reaction>
</comment>
<feature type="non-terminal residue" evidence="11">
    <location>
        <position position="1"/>
    </location>
</feature>
<dbReference type="PANTHER" id="PTHR12553:SF49">
    <property type="entry name" value="ZINC PHOSPHODIESTERASE ELAC PROTEIN 2"/>
    <property type="match status" value="1"/>
</dbReference>
<dbReference type="Proteomes" id="UP000265520">
    <property type="component" value="Unassembled WGS sequence"/>
</dbReference>
<gene>
    <name evidence="11" type="ORF">A2U01_0025928</name>
</gene>
<evidence type="ECO:0000256" key="4">
    <source>
        <dbReference type="ARBA" id="ARBA00012477"/>
    </source>
</evidence>
<dbReference type="AlphaFoldDB" id="A0A392P036"/>
<keyword evidence="5" id="KW-0819">tRNA processing</keyword>
<dbReference type="Gene3D" id="3.60.15.10">
    <property type="entry name" value="Ribonuclease Z/Hydroxyacylglutathione hydrolase-like"/>
    <property type="match status" value="1"/>
</dbReference>
<keyword evidence="12" id="KW-1185">Reference proteome</keyword>
<proteinExistence type="inferred from homology"/>
<comment type="similarity">
    <text evidence="3">Belongs to the RNase Z family.</text>
</comment>
<dbReference type="PANTHER" id="PTHR12553">
    <property type="entry name" value="ZINC PHOSPHODIESTERASE ELAC PROTEIN 2"/>
    <property type="match status" value="1"/>
</dbReference>